<sequence>LPVRSAVLKQCTGRLLVRWVTTSESLLLYVVAFCSTALPLPQLQEYVMNIRPIMSHTTIGH</sequence>
<dbReference type="OrthoDB" id="3868412at2759"/>
<dbReference type="Proteomes" id="UP000800038">
    <property type="component" value="Unassembled WGS sequence"/>
</dbReference>
<keyword evidence="2" id="KW-1185">Reference proteome</keyword>
<organism evidence="1 2">
    <name type="scientific">Clathrospora elynae</name>
    <dbReference type="NCBI Taxonomy" id="706981"/>
    <lineage>
        <taxon>Eukaryota</taxon>
        <taxon>Fungi</taxon>
        <taxon>Dikarya</taxon>
        <taxon>Ascomycota</taxon>
        <taxon>Pezizomycotina</taxon>
        <taxon>Dothideomycetes</taxon>
        <taxon>Pleosporomycetidae</taxon>
        <taxon>Pleosporales</taxon>
        <taxon>Diademaceae</taxon>
        <taxon>Clathrospora</taxon>
    </lineage>
</organism>
<evidence type="ECO:0000313" key="2">
    <source>
        <dbReference type="Proteomes" id="UP000800038"/>
    </source>
</evidence>
<dbReference type="AlphaFoldDB" id="A0A6A5S6C1"/>
<accession>A0A6A5S6C1</accession>
<gene>
    <name evidence="1" type="ORF">EJ02DRAFT_359663</name>
</gene>
<evidence type="ECO:0000313" key="1">
    <source>
        <dbReference type="EMBL" id="KAF1936201.1"/>
    </source>
</evidence>
<feature type="non-terminal residue" evidence="1">
    <location>
        <position position="1"/>
    </location>
</feature>
<dbReference type="EMBL" id="ML976204">
    <property type="protein sequence ID" value="KAF1936201.1"/>
    <property type="molecule type" value="Genomic_DNA"/>
</dbReference>
<proteinExistence type="predicted"/>
<reference evidence="1" key="1">
    <citation type="journal article" date="2020" name="Stud. Mycol.">
        <title>101 Dothideomycetes genomes: a test case for predicting lifestyles and emergence of pathogens.</title>
        <authorList>
            <person name="Haridas S."/>
            <person name="Albert R."/>
            <person name="Binder M."/>
            <person name="Bloem J."/>
            <person name="Labutti K."/>
            <person name="Salamov A."/>
            <person name="Andreopoulos B."/>
            <person name="Baker S."/>
            <person name="Barry K."/>
            <person name="Bills G."/>
            <person name="Bluhm B."/>
            <person name="Cannon C."/>
            <person name="Castanera R."/>
            <person name="Culley D."/>
            <person name="Daum C."/>
            <person name="Ezra D."/>
            <person name="Gonzalez J."/>
            <person name="Henrissat B."/>
            <person name="Kuo A."/>
            <person name="Liang C."/>
            <person name="Lipzen A."/>
            <person name="Lutzoni F."/>
            <person name="Magnuson J."/>
            <person name="Mondo S."/>
            <person name="Nolan M."/>
            <person name="Ohm R."/>
            <person name="Pangilinan J."/>
            <person name="Park H.-J."/>
            <person name="Ramirez L."/>
            <person name="Alfaro M."/>
            <person name="Sun H."/>
            <person name="Tritt A."/>
            <person name="Yoshinaga Y."/>
            <person name="Zwiers L.-H."/>
            <person name="Turgeon B."/>
            <person name="Goodwin S."/>
            <person name="Spatafora J."/>
            <person name="Crous P."/>
            <person name="Grigoriev I."/>
        </authorList>
    </citation>
    <scope>NUCLEOTIDE SEQUENCE</scope>
    <source>
        <strain evidence="1">CBS 161.51</strain>
    </source>
</reference>
<name>A0A6A5S6C1_9PLEO</name>
<protein>
    <submittedName>
        <fullName evidence="1">Uncharacterized protein</fullName>
    </submittedName>
</protein>